<evidence type="ECO:0000313" key="2">
    <source>
        <dbReference type="Proteomes" id="UP000273786"/>
    </source>
</evidence>
<proteinExistence type="predicted"/>
<protein>
    <submittedName>
        <fullName evidence="1">Uncharacterized protein</fullName>
    </submittedName>
</protein>
<accession>A0A3P3G6A0</accession>
<dbReference type="Proteomes" id="UP000273786">
    <property type="component" value="Unassembled WGS sequence"/>
</dbReference>
<dbReference type="AlphaFoldDB" id="A0A3P3G6A0"/>
<gene>
    <name evidence="1" type="ORF">EH240_03695</name>
</gene>
<name>A0A3P3G6A0_9HYPH</name>
<dbReference type="EMBL" id="RQXT01000003">
    <property type="protein sequence ID" value="RRI06386.1"/>
    <property type="molecule type" value="Genomic_DNA"/>
</dbReference>
<evidence type="ECO:0000313" key="1">
    <source>
        <dbReference type="EMBL" id="RRI06386.1"/>
    </source>
</evidence>
<reference evidence="1 2" key="1">
    <citation type="submission" date="2018-11" db="EMBL/GenBank/DDBJ databases">
        <title>the genome of Mesorhizobium tamadayense DSM 28320.</title>
        <authorList>
            <person name="Gao J."/>
        </authorList>
    </citation>
    <scope>NUCLEOTIDE SEQUENCE [LARGE SCALE GENOMIC DNA]</scope>
    <source>
        <strain evidence="1 2">DSM 28320</strain>
    </source>
</reference>
<sequence length="68" mass="7396">MPWLEQVNIVLGKCALLSYEKARIDALERMAELARGQVPAKSKRIGNVVMAVRGVIDGIFAASRCPAL</sequence>
<organism evidence="1 2">
    <name type="scientific">Mesorhizobium tamadayense</name>
    <dbReference type="NCBI Taxonomy" id="425306"/>
    <lineage>
        <taxon>Bacteria</taxon>
        <taxon>Pseudomonadati</taxon>
        <taxon>Pseudomonadota</taxon>
        <taxon>Alphaproteobacteria</taxon>
        <taxon>Hyphomicrobiales</taxon>
        <taxon>Phyllobacteriaceae</taxon>
        <taxon>Mesorhizobium</taxon>
    </lineage>
</organism>
<comment type="caution">
    <text evidence="1">The sequence shown here is derived from an EMBL/GenBank/DDBJ whole genome shotgun (WGS) entry which is preliminary data.</text>
</comment>
<keyword evidence="2" id="KW-1185">Reference proteome</keyword>
<dbReference type="RefSeq" id="WP_124996066.1">
    <property type="nucleotide sequence ID" value="NZ_RQXT01000003.1"/>
</dbReference>